<dbReference type="FunFam" id="3.40.50.300:FF:000221">
    <property type="entry name" value="Multidrug ABC transporter ATP-binding protein"/>
    <property type="match status" value="1"/>
</dbReference>
<dbReference type="GO" id="GO:0005886">
    <property type="term" value="C:plasma membrane"/>
    <property type="evidence" value="ECO:0007669"/>
    <property type="project" value="UniProtKB-SubCell"/>
</dbReference>
<dbReference type="SMART" id="SM00382">
    <property type="entry name" value="AAA"/>
    <property type="match status" value="1"/>
</dbReference>
<dbReference type="CDD" id="cd18552">
    <property type="entry name" value="ABC_6TM_MsbA_like"/>
    <property type="match status" value="1"/>
</dbReference>
<dbReference type="PROSITE" id="PS50893">
    <property type="entry name" value="ABC_TRANSPORTER_2"/>
    <property type="match status" value="1"/>
</dbReference>
<evidence type="ECO:0000256" key="4">
    <source>
        <dbReference type="ARBA" id="ARBA00022692"/>
    </source>
</evidence>
<protein>
    <submittedName>
        <fullName evidence="12">ABC transporter ATP-binding protein</fullName>
    </submittedName>
</protein>
<evidence type="ECO:0000259" key="11">
    <source>
        <dbReference type="PROSITE" id="PS50929"/>
    </source>
</evidence>
<evidence type="ECO:0000256" key="5">
    <source>
        <dbReference type="ARBA" id="ARBA00022741"/>
    </source>
</evidence>
<evidence type="ECO:0000256" key="8">
    <source>
        <dbReference type="ARBA" id="ARBA00023136"/>
    </source>
</evidence>
<dbReference type="InterPro" id="IPR027417">
    <property type="entry name" value="P-loop_NTPase"/>
</dbReference>
<feature type="transmembrane region" description="Helical" evidence="9">
    <location>
        <begin position="14"/>
        <end position="38"/>
    </location>
</feature>
<dbReference type="InterPro" id="IPR003439">
    <property type="entry name" value="ABC_transporter-like_ATP-bd"/>
</dbReference>
<dbReference type="Gene3D" id="1.20.1560.10">
    <property type="entry name" value="ABC transporter type 1, transmembrane domain"/>
    <property type="match status" value="1"/>
</dbReference>
<dbReference type="GO" id="GO:0015421">
    <property type="term" value="F:ABC-type oligopeptide transporter activity"/>
    <property type="evidence" value="ECO:0007669"/>
    <property type="project" value="TreeGrafter"/>
</dbReference>
<feature type="transmembrane region" description="Helical" evidence="9">
    <location>
        <begin position="53"/>
        <end position="71"/>
    </location>
</feature>
<dbReference type="Pfam" id="PF00005">
    <property type="entry name" value="ABC_tran"/>
    <property type="match status" value="1"/>
</dbReference>
<evidence type="ECO:0000256" key="2">
    <source>
        <dbReference type="ARBA" id="ARBA00022448"/>
    </source>
</evidence>
<dbReference type="EMBL" id="JACBXS010000006">
    <property type="protein sequence ID" value="NYS24155.1"/>
    <property type="molecule type" value="Genomic_DNA"/>
</dbReference>
<dbReference type="Pfam" id="PF00664">
    <property type="entry name" value="ABC_membrane"/>
    <property type="match status" value="1"/>
</dbReference>
<dbReference type="InterPro" id="IPR003593">
    <property type="entry name" value="AAA+_ATPase"/>
</dbReference>
<keyword evidence="5" id="KW-0547">Nucleotide-binding</keyword>
<keyword evidence="13" id="KW-1185">Reference proteome</keyword>
<sequence>MAGWLWRDFIRKRAWWLAVALVLMTIEGAMLGAFSFLIQPLFDDVLIAGRAELVVWVGLAMAAVILLRGAARLSNRIITAHLAKKTRAEMQEHVLAHLLRLDLGFYQNHSPGHLIERVQGDSQAVHALLRGLITGVGRDGASLIGLLAVALYMDWLWTLIAVIGIPMLVMPMLALQRRIRAKSAQARRNAAEVSNRLDEVFHGISTIQLTGTEARESGRFHQVVEKHRRAATRTVIAQDAAPTVMDVAAALGFAMVITYGGMQIIDGDRTVGQFMAFFTAITLMFEPVRKLSALAAQWQNILASAERVYELLQIQPHITSPAPPHAPVPGRAACDIDIRGVHFAYGREPVLRGLDLRAEAGQTTAIVGPSGAGKTTVFALLARMVRPQEGQVLIGGQDTAQMDLAALRGLFSVVSQDTALFDDSIRDNILMGRPDVPDAELRAACEAAHVTEFTDQLPEGLDTRAGPRGSALSGGQRQRVAIARAILRDAPILLLDEATSALDARSEALVQAALERLAKGRTTLVIAHRLATVRKADRILVMDHGQVVETGTHAELLALGAHFARLHALQFADG</sequence>
<keyword evidence="4 9" id="KW-0812">Transmembrane</keyword>
<dbReference type="PANTHER" id="PTHR43394:SF1">
    <property type="entry name" value="ATP-BINDING CASSETTE SUB-FAMILY B MEMBER 10, MITOCHONDRIAL"/>
    <property type="match status" value="1"/>
</dbReference>
<dbReference type="PANTHER" id="PTHR43394">
    <property type="entry name" value="ATP-DEPENDENT PERMEASE MDL1, MITOCHONDRIAL"/>
    <property type="match status" value="1"/>
</dbReference>
<keyword evidence="7 9" id="KW-1133">Transmembrane helix</keyword>
<evidence type="ECO:0000313" key="13">
    <source>
        <dbReference type="Proteomes" id="UP000529417"/>
    </source>
</evidence>
<feature type="domain" description="ABC transmembrane type-1" evidence="11">
    <location>
        <begin position="18"/>
        <end position="300"/>
    </location>
</feature>
<comment type="caution">
    <text evidence="12">The sequence shown here is derived from an EMBL/GenBank/DDBJ whole genome shotgun (WGS) entry which is preliminary data.</text>
</comment>
<dbReference type="InterPro" id="IPR036640">
    <property type="entry name" value="ABC1_TM_sf"/>
</dbReference>
<dbReference type="Gene3D" id="3.40.50.300">
    <property type="entry name" value="P-loop containing nucleotide triphosphate hydrolases"/>
    <property type="match status" value="1"/>
</dbReference>
<keyword evidence="6 12" id="KW-0067">ATP-binding</keyword>
<evidence type="ECO:0000256" key="9">
    <source>
        <dbReference type="SAM" id="Phobius"/>
    </source>
</evidence>
<dbReference type="SUPFAM" id="SSF52540">
    <property type="entry name" value="P-loop containing nucleoside triphosphate hydrolases"/>
    <property type="match status" value="1"/>
</dbReference>
<evidence type="ECO:0000259" key="10">
    <source>
        <dbReference type="PROSITE" id="PS50893"/>
    </source>
</evidence>
<reference evidence="12 13" key="1">
    <citation type="journal article" date="2000" name="Arch. Microbiol.">
        <title>Rhodobaca bogoriensis gen. nov. and sp. nov., an alkaliphilic purple nonsulfur bacterium from African Rift Valley soda lakes.</title>
        <authorList>
            <person name="Milford A.D."/>
            <person name="Achenbach L.A."/>
            <person name="Jung D.O."/>
            <person name="Madigan M.T."/>
        </authorList>
    </citation>
    <scope>NUCLEOTIDE SEQUENCE [LARGE SCALE GENOMIC DNA]</scope>
    <source>
        <strain evidence="12 13">2376</strain>
    </source>
</reference>
<organism evidence="12 13">
    <name type="scientific">Rhabdonatronobacter sediminivivens</name>
    <dbReference type="NCBI Taxonomy" id="2743469"/>
    <lineage>
        <taxon>Bacteria</taxon>
        <taxon>Pseudomonadati</taxon>
        <taxon>Pseudomonadota</taxon>
        <taxon>Alphaproteobacteria</taxon>
        <taxon>Rhodobacterales</taxon>
        <taxon>Paracoccaceae</taxon>
        <taxon>Rhabdonatronobacter</taxon>
    </lineage>
</organism>
<evidence type="ECO:0000313" key="12">
    <source>
        <dbReference type="EMBL" id="NYS24155.1"/>
    </source>
</evidence>
<dbReference type="GO" id="GO:0005524">
    <property type="term" value="F:ATP binding"/>
    <property type="evidence" value="ECO:0007669"/>
    <property type="project" value="UniProtKB-KW"/>
</dbReference>
<evidence type="ECO:0000256" key="3">
    <source>
        <dbReference type="ARBA" id="ARBA00022475"/>
    </source>
</evidence>
<proteinExistence type="predicted"/>
<name>A0A7Z0KX70_9RHOB</name>
<dbReference type="Proteomes" id="UP000529417">
    <property type="component" value="Unassembled WGS sequence"/>
</dbReference>
<dbReference type="PROSITE" id="PS00211">
    <property type="entry name" value="ABC_TRANSPORTER_1"/>
    <property type="match status" value="1"/>
</dbReference>
<comment type="subcellular location">
    <subcellularLocation>
        <location evidence="1">Cell membrane</location>
        <topology evidence="1">Multi-pass membrane protein</topology>
    </subcellularLocation>
</comment>
<dbReference type="PROSITE" id="PS50929">
    <property type="entry name" value="ABC_TM1F"/>
    <property type="match status" value="1"/>
</dbReference>
<feature type="domain" description="ABC transporter" evidence="10">
    <location>
        <begin position="336"/>
        <end position="569"/>
    </location>
</feature>
<evidence type="ECO:0000256" key="7">
    <source>
        <dbReference type="ARBA" id="ARBA00022989"/>
    </source>
</evidence>
<dbReference type="AlphaFoldDB" id="A0A7Z0KX70"/>
<keyword evidence="2" id="KW-0813">Transport</keyword>
<dbReference type="InterPro" id="IPR039421">
    <property type="entry name" value="Type_1_exporter"/>
</dbReference>
<dbReference type="GO" id="GO:0016887">
    <property type="term" value="F:ATP hydrolysis activity"/>
    <property type="evidence" value="ECO:0007669"/>
    <property type="project" value="InterPro"/>
</dbReference>
<keyword evidence="3" id="KW-1003">Cell membrane</keyword>
<evidence type="ECO:0000256" key="1">
    <source>
        <dbReference type="ARBA" id="ARBA00004651"/>
    </source>
</evidence>
<dbReference type="InterPro" id="IPR017871">
    <property type="entry name" value="ABC_transporter-like_CS"/>
</dbReference>
<keyword evidence="8 9" id="KW-0472">Membrane</keyword>
<dbReference type="InterPro" id="IPR011527">
    <property type="entry name" value="ABC1_TM_dom"/>
</dbReference>
<dbReference type="SUPFAM" id="SSF90123">
    <property type="entry name" value="ABC transporter transmembrane region"/>
    <property type="match status" value="1"/>
</dbReference>
<evidence type="ECO:0000256" key="6">
    <source>
        <dbReference type="ARBA" id="ARBA00022840"/>
    </source>
</evidence>
<accession>A0A7Z0KX70</accession>
<gene>
    <name evidence="12" type="ORF">HUK65_04050</name>
</gene>